<dbReference type="InterPro" id="IPR036291">
    <property type="entry name" value="NAD(P)-bd_dom_sf"/>
</dbReference>
<dbReference type="RefSeq" id="WP_251486070.1">
    <property type="nucleotide sequence ID" value="NZ_CAJSLV010000043.1"/>
</dbReference>
<comment type="caution">
    <text evidence="4">The sequence shown here is derived from an EMBL/GenBank/DDBJ whole genome shotgun (WGS) entry which is preliminary data.</text>
</comment>
<sequence length="283" mass="30222">MRVVVAGATGRIGSRTVVRLRDHGLEVVPVSRAEGVDVTTGKGLPEALRGAELVVDVTDAPSRRGRASGAFFGTATRNLLDAADSARVEHYVVLSVVGTERLSAGYFRAKLLQEEQVRRSPVPHSIVRATPFFETVETVSRSVAHPDGVHVAPVRVRPVSTDDVAAAVARGAVGMPVFGPVEIAGPEEHRLDDLVGKMLAARGDMREVVVDAQAPFLGAVPGEWTLLPVANARLGHTTFAQWLGDRDDPLPVRGSRWVKRHRQSPDPEGIWPAGTGDAGRRSA</sequence>
<dbReference type="Gene3D" id="3.40.50.720">
    <property type="entry name" value="NAD(P)-binding Rossmann-like Domain"/>
    <property type="match status" value="1"/>
</dbReference>
<keyword evidence="1" id="KW-0521">NADP</keyword>
<dbReference type="EMBL" id="CAJSLV010000043">
    <property type="protein sequence ID" value="CAG6392045.1"/>
    <property type="molecule type" value="Genomic_DNA"/>
</dbReference>
<dbReference type="PANTHER" id="PTHR42748:SF3">
    <property type="entry name" value="BLL4366 PROTEIN"/>
    <property type="match status" value="1"/>
</dbReference>
<protein>
    <submittedName>
        <fullName evidence="4">NAD(P)-bd_dom domain-containing protein</fullName>
    </submittedName>
</protein>
<evidence type="ECO:0000313" key="5">
    <source>
        <dbReference type="Proteomes" id="UP001152519"/>
    </source>
</evidence>
<dbReference type="Proteomes" id="UP001152519">
    <property type="component" value="Unassembled WGS sequence"/>
</dbReference>
<evidence type="ECO:0000256" key="2">
    <source>
        <dbReference type="SAM" id="MobiDB-lite"/>
    </source>
</evidence>
<dbReference type="InterPro" id="IPR051164">
    <property type="entry name" value="NmrA-like_oxidored"/>
</dbReference>
<evidence type="ECO:0000313" key="4">
    <source>
        <dbReference type="EMBL" id="CAG6392045.1"/>
    </source>
</evidence>
<dbReference type="SUPFAM" id="SSF51735">
    <property type="entry name" value="NAD(P)-binding Rossmann-fold domains"/>
    <property type="match status" value="1"/>
</dbReference>
<name>A0A9W4E2H4_9ACTN</name>
<reference evidence="4" key="1">
    <citation type="submission" date="2021-05" db="EMBL/GenBank/DDBJ databases">
        <authorList>
            <person name="Arsene-Ploetze F."/>
        </authorList>
    </citation>
    <scope>NUCLEOTIDE SEQUENCE</scope>
    <source>
        <strain evidence="4">DSM 42138</strain>
    </source>
</reference>
<feature type="domain" description="NAD(P)-binding" evidence="3">
    <location>
        <begin position="7"/>
        <end position="169"/>
    </location>
</feature>
<dbReference type="AlphaFoldDB" id="A0A9W4E2H4"/>
<gene>
    <name evidence="4" type="ORF">SCOCK_150017</name>
</gene>
<evidence type="ECO:0000259" key="3">
    <source>
        <dbReference type="Pfam" id="PF13460"/>
    </source>
</evidence>
<evidence type="ECO:0000256" key="1">
    <source>
        <dbReference type="ARBA" id="ARBA00022857"/>
    </source>
</evidence>
<feature type="region of interest" description="Disordered" evidence="2">
    <location>
        <begin position="258"/>
        <end position="283"/>
    </location>
</feature>
<dbReference type="PANTHER" id="PTHR42748">
    <property type="entry name" value="NITROGEN METABOLITE REPRESSION PROTEIN NMRA FAMILY MEMBER"/>
    <property type="match status" value="1"/>
</dbReference>
<organism evidence="4 5">
    <name type="scientific">Actinacidiphila cocklensis</name>
    <dbReference type="NCBI Taxonomy" id="887465"/>
    <lineage>
        <taxon>Bacteria</taxon>
        <taxon>Bacillati</taxon>
        <taxon>Actinomycetota</taxon>
        <taxon>Actinomycetes</taxon>
        <taxon>Kitasatosporales</taxon>
        <taxon>Streptomycetaceae</taxon>
        <taxon>Actinacidiphila</taxon>
    </lineage>
</organism>
<dbReference type="InterPro" id="IPR016040">
    <property type="entry name" value="NAD(P)-bd_dom"/>
</dbReference>
<keyword evidence="5" id="KW-1185">Reference proteome</keyword>
<proteinExistence type="predicted"/>
<accession>A0A9W4E2H4</accession>
<dbReference type="Pfam" id="PF13460">
    <property type="entry name" value="NAD_binding_10"/>
    <property type="match status" value="1"/>
</dbReference>